<gene>
    <name evidence="2" type="ORF">ALC56_09969</name>
</gene>
<protein>
    <submittedName>
        <fullName evidence="2">Uncharacterized protein</fullName>
    </submittedName>
</protein>
<evidence type="ECO:0000256" key="1">
    <source>
        <dbReference type="SAM" id="MobiDB-lite"/>
    </source>
</evidence>
<evidence type="ECO:0000313" key="2">
    <source>
        <dbReference type="EMBL" id="KYN35671.1"/>
    </source>
</evidence>
<proteinExistence type="predicted"/>
<feature type="compositionally biased region" description="Pro residues" evidence="1">
    <location>
        <begin position="50"/>
        <end position="76"/>
    </location>
</feature>
<feature type="non-terminal residue" evidence="2">
    <location>
        <position position="1"/>
    </location>
</feature>
<evidence type="ECO:0000313" key="3">
    <source>
        <dbReference type="Proteomes" id="UP000078541"/>
    </source>
</evidence>
<reference evidence="2 3" key="1">
    <citation type="submission" date="2016-03" db="EMBL/GenBank/DDBJ databases">
        <title>Trachymyrmex septentrionalis WGS genome.</title>
        <authorList>
            <person name="Nygaard S."/>
            <person name="Hu H."/>
            <person name="Boomsma J."/>
            <person name="Zhang G."/>
        </authorList>
    </citation>
    <scope>NUCLEOTIDE SEQUENCE [LARGE SCALE GENOMIC DNA]</scope>
    <source>
        <strain evidence="2">Tsep2-gDNA-1</strain>
        <tissue evidence="2">Whole body</tissue>
    </source>
</reference>
<dbReference type="AlphaFoldDB" id="A0A151JTY9"/>
<sequence length="166" mass="18196">RVLGTELHDAGETVLFPEAVLIAPVGIVQVPKQTILPEGQHIPERKSTPWSPPPPPPPPSPPPSPPPLPPPPPFRPPCTLVTSRTERERERDQTLGPRVFTHSVALLGRMVSGSTYVRDTCTCDNKLVPVNSSNLTARIARRLTTTVLTLHGYFKQSDVNLRSISR</sequence>
<keyword evidence="3" id="KW-1185">Reference proteome</keyword>
<name>A0A151JTY9_9HYME</name>
<organism evidence="2 3">
    <name type="scientific">Trachymyrmex septentrionalis</name>
    <dbReference type="NCBI Taxonomy" id="34720"/>
    <lineage>
        <taxon>Eukaryota</taxon>
        <taxon>Metazoa</taxon>
        <taxon>Ecdysozoa</taxon>
        <taxon>Arthropoda</taxon>
        <taxon>Hexapoda</taxon>
        <taxon>Insecta</taxon>
        <taxon>Pterygota</taxon>
        <taxon>Neoptera</taxon>
        <taxon>Endopterygota</taxon>
        <taxon>Hymenoptera</taxon>
        <taxon>Apocrita</taxon>
        <taxon>Aculeata</taxon>
        <taxon>Formicoidea</taxon>
        <taxon>Formicidae</taxon>
        <taxon>Myrmicinae</taxon>
        <taxon>Trachymyrmex</taxon>
    </lineage>
</organism>
<feature type="region of interest" description="Disordered" evidence="1">
    <location>
        <begin position="42"/>
        <end position="93"/>
    </location>
</feature>
<feature type="compositionally biased region" description="Basic and acidic residues" evidence="1">
    <location>
        <begin position="84"/>
        <end position="93"/>
    </location>
</feature>
<dbReference type="EMBL" id="KQ981799">
    <property type="protein sequence ID" value="KYN35671.1"/>
    <property type="molecule type" value="Genomic_DNA"/>
</dbReference>
<dbReference type="Proteomes" id="UP000078541">
    <property type="component" value="Unassembled WGS sequence"/>
</dbReference>
<accession>A0A151JTY9</accession>